<dbReference type="EMBL" id="FPBZ01000024">
    <property type="protein sequence ID" value="SFU75299.1"/>
    <property type="molecule type" value="Genomic_DNA"/>
</dbReference>
<dbReference type="Gene3D" id="1.50.10.10">
    <property type="match status" value="1"/>
</dbReference>
<evidence type="ECO:0000256" key="6">
    <source>
        <dbReference type="ARBA" id="ARBA00023277"/>
    </source>
</evidence>
<dbReference type="EC" id="3.2.1.28" evidence="3"/>
<dbReference type="GO" id="GO:0004555">
    <property type="term" value="F:alpha,alpha-trehalase activity"/>
    <property type="evidence" value="ECO:0007669"/>
    <property type="project" value="UniProtKB-EC"/>
</dbReference>
<dbReference type="Pfam" id="PF19291">
    <property type="entry name" value="TREH_N"/>
    <property type="match status" value="1"/>
</dbReference>
<evidence type="ECO:0000256" key="2">
    <source>
        <dbReference type="ARBA" id="ARBA00006188"/>
    </source>
</evidence>
<proteinExistence type="inferred from homology"/>
<keyword evidence="6" id="KW-0119">Carbohydrate metabolism</keyword>
<comment type="pathway">
    <text evidence="11">Glycan degradation; trehalose degradation; D-glucose from alpha,alpha-trehalose: step 1/1.</text>
</comment>
<evidence type="ECO:0000256" key="11">
    <source>
        <dbReference type="ARBA" id="ARBA00060615"/>
    </source>
</evidence>
<comment type="similarity">
    <text evidence="2">Belongs to the glycosyl hydrolase 15 family.</text>
</comment>
<evidence type="ECO:0000256" key="7">
    <source>
        <dbReference type="ARBA" id="ARBA00023295"/>
    </source>
</evidence>
<organism evidence="15 16">
    <name type="scientific">Nitrosospira multiformis</name>
    <dbReference type="NCBI Taxonomy" id="1231"/>
    <lineage>
        <taxon>Bacteria</taxon>
        <taxon>Pseudomonadati</taxon>
        <taxon>Pseudomonadota</taxon>
        <taxon>Betaproteobacteria</taxon>
        <taxon>Nitrosomonadales</taxon>
        <taxon>Nitrosomonadaceae</taxon>
        <taxon>Nitrosospira</taxon>
    </lineage>
</organism>
<evidence type="ECO:0000259" key="14">
    <source>
        <dbReference type="Pfam" id="PF19291"/>
    </source>
</evidence>
<dbReference type="InterPro" id="IPR011613">
    <property type="entry name" value="GH15-like"/>
</dbReference>
<evidence type="ECO:0000256" key="3">
    <source>
        <dbReference type="ARBA" id="ARBA00012757"/>
    </source>
</evidence>
<dbReference type="AlphaFoldDB" id="A0A1I7IQW0"/>
<feature type="domain" description="Trehalase-like N-terminal" evidence="14">
    <location>
        <begin position="17"/>
        <end position="168"/>
    </location>
</feature>
<evidence type="ECO:0000256" key="4">
    <source>
        <dbReference type="ARBA" id="ARBA00019905"/>
    </source>
</evidence>
<sequence length="642" mass="72562">MACGTSTFYGFRGYGMSKPIEDYGFIGNMLSGALIARNGSMDWLCLPRFDSDACFAALLGTREHGYWHISPASGVGQPTRRYLPHAPILETTFKTEEGTVTLVDFMPLSDDPEKVDVIRLVRGVSGRVAMRMELVLRFGYGRTIPWVRHRDYGIHAVAGPDAVELVTPVPLHGKDMRTVAEFEVKEGEVIPFTLAYHPLHREPHFVGDTRMRLDKTAGWWREWVRICQLSDFESPVWKDAVERSLITLKALSYQPSGAIVAAPTTSLPEELGGVRNWDYRYCWIRDATLTLYAFMNAGYFDEAFAFREWLLHAAAGAPDQMQIMYGVGGERRLTEIELSWLPGYENSQPVRIGNGAYDQVQIDVFGELMDALHTAHKSQPAPNQDAWRFQKTLLSRLEGLWREPDEGIWEVRGGRKHFVHSKVMAWVAFDRAVKAVEQSGLPGPVEKWRAIRYEIHKEVLDRGYDRGRNTFVQHYGGTALDASLLLMAEVGFLSAKDPRFRGTVEAIERELVEDGLVLRYRVEETEDGLLGEEGTFLVCSFWLADAYTMIGRGDDAEALFERLLSLRNDLGLLAEEYHPRLRRQLGNFPQAFSHIGLINTAYNLRRISGPAQQRADLSDCPRAEDVSHTGATDSQRRKPAVE</sequence>
<evidence type="ECO:0000256" key="9">
    <source>
        <dbReference type="ARBA" id="ARBA00031637"/>
    </source>
</evidence>
<comment type="catalytic activity">
    <reaction evidence="1">
        <text>alpha,alpha-trehalose + H2O = alpha-D-glucose + beta-D-glucose</text>
        <dbReference type="Rhea" id="RHEA:32675"/>
        <dbReference type="ChEBI" id="CHEBI:15377"/>
        <dbReference type="ChEBI" id="CHEBI:15903"/>
        <dbReference type="ChEBI" id="CHEBI:16551"/>
        <dbReference type="ChEBI" id="CHEBI:17925"/>
        <dbReference type="EC" id="3.2.1.28"/>
    </reaction>
</comment>
<dbReference type="GO" id="GO:0005993">
    <property type="term" value="P:trehalose catabolic process"/>
    <property type="evidence" value="ECO:0007669"/>
    <property type="project" value="UniProtKB-ARBA"/>
</dbReference>
<comment type="cofactor">
    <cofactor evidence="10">
        <name>phosphate</name>
        <dbReference type="ChEBI" id="CHEBI:43474"/>
    </cofactor>
</comment>
<evidence type="ECO:0000313" key="16">
    <source>
        <dbReference type="Proteomes" id="UP000182649"/>
    </source>
</evidence>
<feature type="region of interest" description="Disordered" evidence="12">
    <location>
        <begin position="615"/>
        <end position="642"/>
    </location>
</feature>
<evidence type="ECO:0000256" key="12">
    <source>
        <dbReference type="SAM" id="MobiDB-lite"/>
    </source>
</evidence>
<evidence type="ECO:0000256" key="8">
    <source>
        <dbReference type="ARBA" id="ARBA00030473"/>
    </source>
</evidence>
<feature type="domain" description="GH15-like" evidence="13">
    <location>
        <begin position="238"/>
        <end position="601"/>
    </location>
</feature>
<dbReference type="Pfam" id="PF00723">
    <property type="entry name" value="Glyco_hydro_15"/>
    <property type="match status" value="1"/>
</dbReference>
<dbReference type="FunFam" id="1.50.10.10:FF:000005">
    <property type="entry name" value="Glycosyl hydrolase, glucoamylase"/>
    <property type="match status" value="1"/>
</dbReference>
<keyword evidence="7" id="KW-0326">Glycosidase</keyword>
<keyword evidence="5" id="KW-0378">Hydrolase</keyword>
<evidence type="ECO:0000256" key="5">
    <source>
        <dbReference type="ARBA" id="ARBA00022801"/>
    </source>
</evidence>
<gene>
    <name evidence="15" type="ORF">SAMN05216417_1243</name>
</gene>
<name>A0A1I7IQW0_9PROT</name>
<feature type="compositionally biased region" description="Basic and acidic residues" evidence="12">
    <location>
        <begin position="616"/>
        <end position="627"/>
    </location>
</feature>
<protein>
    <recommendedName>
        <fullName evidence="4">Trehalase</fullName>
        <ecNumber evidence="3">3.2.1.28</ecNumber>
    </recommendedName>
    <alternativeName>
        <fullName evidence="8">Alpha,alpha-trehalase</fullName>
    </alternativeName>
    <alternativeName>
        <fullName evidence="9">Alpha,alpha-trehalose glucohydrolase</fullName>
    </alternativeName>
</protein>
<dbReference type="PANTHER" id="PTHR31616">
    <property type="entry name" value="TREHALASE"/>
    <property type="match status" value="1"/>
</dbReference>
<evidence type="ECO:0000256" key="10">
    <source>
        <dbReference type="ARBA" id="ARBA00053030"/>
    </source>
</evidence>
<evidence type="ECO:0000313" key="15">
    <source>
        <dbReference type="EMBL" id="SFU75299.1"/>
    </source>
</evidence>
<reference evidence="16" key="1">
    <citation type="submission" date="2016-10" db="EMBL/GenBank/DDBJ databases">
        <authorList>
            <person name="Varghese N."/>
            <person name="Submissions S."/>
        </authorList>
    </citation>
    <scope>NUCLEOTIDE SEQUENCE [LARGE SCALE GENOMIC DNA]</scope>
    <source>
        <strain evidence="16">Nl14</strain>
    </source>
</reference>
<dbReference type="Proteomes" id="UP000182649">
    <property type="component" value="Unassembled WGS sequence"/>
</dbReference>
<dbReference type="InterPro" id="IPR008928">
    <property type="entry name" value="6-hairpin_glycosidase_sf"/>
</dbReference>
<evidence type="ECO:0000256" key="1">
    <source>
        <dbReference type="ARBA" id="ARBA00001576"/>
    </source>
</evidence>
<accession>A0A1I7IQW0</accession>
<dbReference type="SUPFAM" id="SSF48208">
    <property type="entry name" value="Six-hairpin glycosidases"/>
    <property type="match status" value="1"/>
</dbReference>
<evidence type="ECO:0000259" key="13">
    <source>
        <dbReference type="Pfam" id="PF00723"/>
    </source>
</evidence>
<dbReference type="PANTHER" id="PTHR31616:SF0">
    <property type="entry name" value="GLUCAN 1,4-ALPHA-GLUCOSIDASE"/>
    <property type="match status" value="1"/>
</dbReference>
<dbReference type="InterPro" id="IPR012341">
    <property type="entry name" value="6hp_glycosidase-like_sf"/>
</dbReference>
<dbReference type="InterPro" id="IPR045582">
    <property type="entry name" value="Trehalase-like_N"/>
</dbReference>